<feature type="domain" description="DUF4964" evidence="1">
    <location>
        <begin position="3"/>
        <end position="60"/>
    </location>
</feature>
<dbReference type="PANTHER" id="PTHR31987:SF1">
    <property type="entry name" value="GLUTAMINASE A"/>
    <property type="match status" value="1"/>
</dbReference>
<dbReference type="EMBL" id="CP035492">
    <property type="protein sequence ID" value="QAY65254.1"/>
    <property type="molecule type" value="Genomic_DNA"/>
</dbReference>
<reference evidence="4 5" key="1">
    <citation type="submission" date="2019-01" db="EMBL/GenBank/DDBJ databases">
        <title>Genome sequencing of strain FW100M-2.</title>
        <authorList>
            <person name="Heo J."/>
            <person name="Kim S.-J."/>
            <person name="Kim J.-S."/>
            <person name="Hong S.-B."/>
            <person name="Kwon S.-W."/>
        </authorList>
    </citation>
    <scope>NUCLEOTIDE SEQUENCE [LARGE SCALE GENOMIC DNA]</scope>
    <source>
        <strain evidence="4 5">FW100M-2</strain>
    </source>
</reference>
<evidence type="ECO:0000313" key="5">
    <source>
        <dbReference type="Proteomes" id="UP000293568"/>
    </source>
</evidence>
<gene>
    <name evidence="4" type="ORF">ET464_01510</name>
</gene>
<dbReference type="Proteomes" id="UP000293568">
    <property type="component" value="Chromosome"/>
</dbReference>
<dbReference type="KEGG" id="pprt:ET464_01510"/>
<dbReference type="InterPro" id="IPR008928">
    <property type="entry name" value="6-hairpin_glycosidase_sf"/>
</dbReference>
<evidence type="ECO:0000259" key="2">
    <source>
        <dbReference type="Pfam" id="PF16335"/>
    </source>
</evidence>
<dbReference type="InterPro" id="IPR052743">
    <property type="entry name" value="Glutaminase_GtaA"/>
</dbReference>
<name>A0A4P6EQX1_9BACL</name>
<protein>
    <submittedName>
        <fullName evidence="4">DUF4965 domain-containing protein</fullName>
    </submittedName>
</protein>
<evidence type="ECO:0000259" key="1">
    <source>
        <dbReference type="Pfam" id="PF16334"/>
    </source>
</evidence>
<evidence type="ECO:0000313" key="4">
    <source>
        <dbReference type="EMBL" id="QAY65254.1"/>
    </source>
</evidence>
<dbReference type="SUPFAM" id="SSF48208">
    <property type="entry name" value="Six-hairpin glycosidases"/>
    <property type="match status" value="1"/>
</dbReference>
<evidence type="ECO:0000259" key="3">
    <source>
        <dbReference type="Pfam" id="PF17168"/>
    </source>
</evidence>
<dbReference type="InterPro" id="IPR032515">
    <property type="entry name" value="DUF4964"/>
</dbReference>
<dbReference type="InterPro" id="IPR032514">
    <property type="entry name" value="GtaA_central"/>
</dbReference>
<feature type="domain" description="Glutaminase A N-terminal" evidence="3">
    <location>
        <begin position="85"/>
        <end position="310"/>
    </location>
</feature>
<accession>A0A4P6EQX1</accession>
<dbReference type="Pfam" id="PF16334">
    <property type="entry name" value="DUF4964"/>
    <property type="match status" value="1"/>
</dbReference>
<dbReference type="OrthoDB" id="175993at2"/>
<sequence>MRKSIRPPAVPLVTVDPYFSVWSTADQLTEDFTRHWTGQRHAMTGLIRIDGETWRFAGKVEPDATRYYTEPPAMRQCGLTVTPLSTVYQFEASGVELKVRFMTPLLLDDPELLSRPASYVLFETRSLDGRKHNVQLYFDVTGEWCVDKPEQSVVWEQGAASGLSWFRMGSEKQAYLGQIGDDVRIDWGYLYFSVRNSDSAELYADGADIRKSFVRNEELNSRHPLPMPRAVSDRHPVMASVFECGDIGEEPVSRLVVLAYDDVYALEYFGEKVQGYWKRNGQTAVQMIASAFEQFGELQDRCDDFDSRLLEEGIQAGGRQYADILSLAYRQAIAAHKLVSGPKGELLFISKECYSNGCMATVDVSYPSVPLFLLYNPDLVEGMLRPILAYAGSGEWPFEFAPHDIGTYPLGNGQVYGENKLEYQMPVEECGNMLVMMAAVSKAKSSAAFAGEHWELLTKWADYLVQHGLDPENQLCTDDFAGHLARNANLSIKAIMGIASYSLLCGMLGKVEQELRYRALAKEMAGEWIKLADEGDHYRLAFGSDGTWSLKYNLIWDILFSTGIFPEEVASKEVAWYLKTQDRYGIPLDNRKHYTKADWLIWSAALAERREDFESLIEPLWNFAHETPDRVPMTDWYGTVDARWMNFQHRSVVGGFFIQILKKRWTES</sequence>
<dbReference type="PANTHER" id="PTHR31987">
    <property type="entry name" value="GLUTAMINASE A-RELATED"/>
    <property type="match status" value="1"/>
</dbReference>
<proteinExistence type="predicted"/>
<dbReference type="GO" id="GO:0005975">
    <property type="term" value="P:carbohydrate metabolic process"/>
    <property type="evidence" value="ECO:0007669"/>
    <property type="project" value="InterPro"/>
</dbReference>
<keyword evidence="5" id="KW-1185">Reference proteome</keyword>
<organism evidence="4 5">
    <name type="scientific">Paenibacillus protaetiae</name>
    <dbReference type="NCBI Taxonomy" id="2509456"/>
    <lineage>
        <taxon>Bacteria</taxon>
        <taxon>Bacillati</taxon>
        <taxon>Bacillota</taxon>
        <taxon>Bacilli</taxon>
        <taxon>Bacillales</taxon>
        <taxon>Paenibacillaceae</taxon>
        <taxon>Paenibacillus</taxon>
    </lineage>
</organism>
<dbReference type="AlphaFoldDB" id="A0A4P6EQX1"/>
<dbReference type="Pfam" id="PF16335">
    <property type="entry name" value="GtaA_6_Hairpin"/>
    <property type="match status" value="1"/>
</dbReference>
<dbReference type="RefSeq" id="WP_129437641.1">
    <property type="nucleotide sequence ID" value="NZ_CP035492.1"/>
</dbReference>
<dbReference type="Pfam" id="PF17168">
    <property type="entry name" value="DUF5127"/>
    <property type="match status" value="1"/>
</dbReference>
<feature type="domain" description="Glutaminase A central" evidence="2">
    <location>
        <begin position="318"/>
        <end position="659"/>
    </location>
</feature>
<dbReference type="InterPro" id="IPR033433">
    <property type="entry name" value="GtaA_N"/>
</dbReference>